<evidence type="ECO:0000313" key="9">
    <source>
        <dbReference type="Proteomes" id="UP000071392"/>
    </source>
</evidence>
<dbReference type="Pfam" id="PF00196">
    <property type="entry name" value="GerE"/>
    <property type="match status" value="1"/>
</dbReference>
<evidence type="ECO:0000256" key="1">
    <source>
        <dbReference type="ARBA" id="ARBA00022553"/>
    </source>
</evidence>
<dbReference type="PANTHER" id="PTHR43214">
    <property type="entry name" value="TWO-COMPONENT RESPONSE REGULATOR"/>
    <property type="match status" value="1"/>
</dbReference>
<comment type="caution">
    <text evidence="8">The sequence shown here is derived from an EMBL/GenBank/DDBJ whole genome shotgun (WGS) entry which is preliminary data.</text>
</comment>
<protein>
    <recommendedName>
        <fullName evidence="10">LuxR family transcriptional regulator</fullName>
    </recommendedName>
</protein>
<organism evidence="8 9">
    <name type="scientific">Cephaloticoccus capnophilus</name>
    <dbReference type="NCBI Taxonomy" id="1548208"/>
    <lineage>
        <taxon>Bacteria</taxon>
        <taxon>Pseudomonadati</taxon>
        <taxon>Verrucomicrobiota</taxon>
        <taxon>Opitutia</taxon>
        <taxon>Opitutales</taxon>
        <taxon>Opitutaceae</taxon>
        <taxon>Cephaloticoccus</taxon>
    </lineage>
</organism>
<keyword evidence="3" id="KW-0238">DNA-binding</keyword>
<dbReference type="InterPro" id="IPR001789">
    <property type="entry name" value="Sig_transdc_resp-reg_receiver"/>
</dbReference>
<proteinExistence type="predicted"/>
<dbReference type="GO" id="GO:0006355">
    <property type="term" value="P:regulation of DNA-templated transcription"/>
    <property type="evidence" value="ECO:0007669"/>
    <property type="project" value="InterPro"/>
</dbReference>
<gene>
    <name evidence="8" type="ORF">AXK12_02920</name>
</gene>
<dbReference type="EMBL" id="LSZP01000020">
    <property type="protein sequence ID" value="KXU36724.1"/>
    <property type="molecule type" value="Genomic_DNA"/>
</dbReference>
<evidence type="ECO:0000259" key="7">
    <source>
        <dbReference type="PROSITE" id="PS50110"/>
    </source>
</evidence>
<sequence>MPSKTVIIEDETVFRQMLSLALKKVSGLQLVGEFSDGRSGLDFCLAEKPQLLVVDMYLPEVHGMEIVKEVRAQSPGTRILVLTGHPDGDLPARLLRAGVHGMVDKTAPLSYVLQAVEAVMRGGMFFAASVPPIPNAEDKPEPSFYRMPHTQPPPSAPSLAAAATLTPRELEIVGLVSEGFSSKEVAGQLNLSVRTVEKHRANAMEKLDVHDVASLVRYCIKAGIVTP</sequence>
<keyword evidence="1 5" id="KW-0597">Phosphoprotein</keyword>
<dbReference type="Gene3D" id="3.40.50.2300">
    <property type="match status" value="1"/>
</dbReference>
<dbReference type="AlphaFoldDB" id="A0A139SQD3"/>
<evidence type="ECO:0000256" key="3">
    <source>
        <dbReference type="ARBA" id="ARBA00023125"/>
    </source>
</evidence>
<evidence type="ECO:0000313" key="8">
    <source>
        <dbReference type="EMBL" id="KXU36724.1"/>
    </source>
</evidence>
<dbReference type="PROSITE" id="PS00622">
    <property type="entry name" value="HTH_LUXR_1"/>
    <property type="match status" value="1"/>
</dbReference>
<dbReference type="SUPFAM" id="SSF52172">
    <property type="entry name" value="CheY-like"/>
    <property type="match status" value="1"/>
</dbReference>
<dbReference type="SMART" id="SM00448">
    <property type="entry name" value="REC"/>
    <property type="match status" value="1"/>
</dbReference>
<dbReference type="GO" id="GO:0000160">
    <property type="term" value="P:phosphorelay signal transduction system"/>
    <property type="evidence" value="ECO:0007669"/>
    <property type="project" value="InterPro"/>
</dbReference>
<dbReference type="InterPro" id="IPR036388">
    <property type="entry name" value="WH-like_DNA-bd_sf"/>
</dbReference>
<accession>A0A139SQD3</accession>
<dbReference type="CDD" id="cd17535">
    <property type="entry name" value="REC_NarL-like"/>
    <property type="match status" value="1"/>
</dbReference>
<dbReference type="GO" id="GO:0003677">
    <property type="term" value="F:DNA binding"/>
    <property type="evidence" value="ECO:0007669"/>
    <property type="project" value="UniProtKB-KW"/>
</dbReference>
<dbReference type="InterPro" id="IPR016032">
    <property type="entry name" value="Sig_transdc_resp-reg_C-effctor"/>
</dbReference>
<dbReference type="Proteomes" id="UP000071392">
    <property type="component" value="Unassembled WGS sequence"/>
</dbReference>
<dbReference type="InterPro" id="IPR058245">
    <property type="entry name" value="NreC/VraR/RcsB-like_REC"/>
</dbReference>
<dbReference type="OrthoDB" id="185403at2"/>
<feature type="modified residue" description="4-aspartylphosphate" evidence="5">
    <location>
        <position position="55"/>
    </location>
</feature>
<dbReference type="InterPro" id="IPR000792">
    <property type="entry name" value="Tscrpt_reg_LuxR_C"/>
</dbReference>
<dbReference type="STRING" id="1548208.AXK12_02920"/>
<reference evidence="8 9" key="1">
    <citation type="submission" date="2016-02" db="EMBL/GenBank/DDBJ databases">
        <authorList>
            <person name="Wen L."/>
            <person name="He K."/>
            <person name="Yang H."/>
        </authorList>
    </citation>
    <scope>NUCLEOTIDE SEQUENCE [LARGE SCALE GENOMIC DNA]</scope>
    <source>
        <strain evidence="8 9">CV41</strain>
    </source>
</reference>
<dbReference type="PRINTS" id="PR00038">
    <property type="entry name" value="HTHLUXR"/>
</dbReference>
<dbReference type="SMART" id="SM00421">
    <property type="entry name" value="HTH_LUXR"/>
    <property type="match status" value="1"/>
</dbReference>
<keyword evidence="4" id="KW-0804">Transcription</keyword>
<dbReference type="PROSITE" id="PS50110">
    <property type="entry name" value="RESPONSE_REGULATORY"/>
    <property type="match status" value="1"/>
</dbReference>
<keyword evidence="9" id="KW-1185">Reference proteome</keyword>
<feature type="domain" description="HTH luxR-type" evidence="6">
    <location>
        <begin position="158"/>
        <end position="223"/>
    </location>
</feature>
<dbReference type="InterPro" id="IPR011006">
    <property type="entry name" value="CheY-like_superfamily"/>
</dbReference>
<dbReference type="PANTHER" id="PTHR43214:SF41">
    <property type="entry name" value="NITRATE_NITRITE RESPONSE REGULATOR PROTEIN NARP"/>
    <property type="match status" value="1"/>
</dbReference>
<evidence type="ECO:0008006" key="10">
    <source>
        <dbReference type="Google" id="ProtNLM"/>
    </source>
</evidence>
<dbReference type="InterPro" id="IPR039420">
    <property type="entry name" value="WalR-like"/>
</dbReference>
<dbReference type="Pfam" id="PF00072">
    <property type="entry name" value="Response_reg"/>
    <property type="match status" value="1"/>
</dbReference>
<name>A0A139SQD3_9BACT</name>
<evidence type="ECO:0000259" key="6">
    <source>
        <dbReference type="PROSITE" id="PS50043"/>
    </source>
</evidence>
<dbReference type="CDD" id="cd06170">
    <property type="entry name" value="LuxR_C_like"/>
    <property type="match status" value="1"/>
</dbReference>
<dbReference type="Gene3D" id="1.10.10.10">
    <property type="entry name" value="Winged helix-like DNA-binding domain superfamily/Winged helix DNA-binding domain"/>
    <property type="match status" value="1"/>
</dbReference>
<evidence type="ECO:0000256" key="5">
    <source>
        <dbReference type="PROSITE-ProRule" id="PRU00169"/>
    </source>
</evidence>
<dbReference type="RefSeq" id="WP_068711159.1">
    <property type="nucleotide sequence ID" value="NZ_LSZP01000020.1"/>
</dbReference>
<feature type="domain" description="Response regulatory" evidence="7">
    <location>
        <begin position="4"/>
        <end position="120"/>
    </location>
</feature>
<dbReference type="PROSITE" id="PS50043">
    <property type="entry name" value="HTH_LUXR_2"/>
    <property type="match status" value="1"/>
</dbReference>
<evidence type="ECO:0000256" key="2">
    <source>
        <dbReference type="ARBA" id="ARBA00023015"/>
    </source>
</evidence>
<dbReference type="SUPFAM" id="SSF46894">
    <property type="entry name" value="C-terminal effector domain of the bipartite response regulators"/>
    <property type="match status" value="1"/>
</dbReference>
<evidence type="ECO:0000256" key="4">
    <source>
        <dbReference type="ARBA" id="ARBA00023163"/>
    </source>
</evidence>
<keyword evidence="2" id="KW-0805">Transcription regulation</keyword>